<dbReference type="SUPFAM" id="SSF54695">
    <property type="entry name" value="POZ domain"/>
    <property type="match status" value="1"/>
</dbReference>
<dbReference type="InterPro" id="IPR000210">
    <property type="entry name" value="BTB/POZ_dom"/>
</dbReference>
<dbReference type="GeneID" id="98178133"/>
<dbReference type="InterPro" id="IPR045068">
    <property type="entry name" value="BACURD1-3"/>
</dbReference>
<reference evidence="2 3" key="1">
    <citation type="submission" date="2024-09" db="EMBL/GenBank/DDBJ databases">
        <title>Itraconazole resistance in Madurella fahalii resulting from another homologue of gene encoding cytochrome P450 14-alpha sterol demethylase (CYP51).</title>
        <authorList>
            <person name="Yoshioka I."/>
            <person name="Fahal A.H."/>
            <person name="Kaneko S."/>
            <person name="Yaguchi T."/>
        </authorList>
    </citation>
    <scope>NUCLEOTIDE SEQUENCE [LARGE SCALE GENOMIC DNA]</scope>
    <source>
        <strain evidence="2 3">IFM 68171</strain>
    </source>
</reference>
<dbReference type="Gene3D" id="3.30.710.10">
    <property type="entry name" value="Potassium Channel Kv1.1, Chain A"/>
    <property type="match status" value="1"/>
</dbReference>
<dbReference type="SMART" id="SM00225">
    <property type="entry name" value="BTB"/>
    <property type="match status" value="1"/>
</dbReference>
<sequence length="238" mass="27703">MSNADIDEPITPLAKRRELASDAQIRILAGGRLFVTTKETLTEESAFFASLLSGRWDNAQEDGSYFIDTDPILFEHILRYLRRGVFPLFFDATKGHDYHLYLSLLEEARYFQIPRLEDWLQKKRYLDAVRADITAEQHDDNPSFWHERLTVPVDATMEYYPSWGTKKVYICPRGIFQHRGRPEACGRRCETARGESSDKFEEEPCLRVLTTKRVIVFDPDICVARSCEAKEEKKVSIW</sequence>
<dbReference type="InterPro" id="IPR011333">
    <property type="entry name" value="SKP1/BTB/POZ_sf"/>
</dbReference>
<evidence type="ECO:0000313" key="3">
    <source>
        <dbReference type="Proteomes" id="UP001628179"/>
    </source>
</evidence>
<dbReference type="PANTHER" id="PTHR11145">
    <property type="entry name" value="BTB/POZ DOMAIN-CONTAINING ADAPTER FOR CUL3-MEDIATED RHOA DEGRADATION PROTEIN FAMILY MEMBER"/>
    <property type="match status" value="1"/>
</dbReference>
<dbReference type="PROSITE" id="PS50097">
    <property type="entry name" value="BTB"/>
    <property type="match status" value="1"/>
</dbReference>
<feature type="domain" description="BTB" evidence="1">
    <location>
        <begin position="21"/>
        <end position="84"/>
    </location>
</feature>
<dbReference type="Proteomes" id="UP001628179">
    <property type="component" value="Unassembled WGS sequence"/>
</dbReference>
<evidence type="ECO:0000259" key="1">
    <source>
        <dbReference type="PROSITE" id="PS50097"/>
    </source>
</evidence>
<dbReference type="EMBL" id="BAAFSV010000004">
    <property type="protein sequence ID" value="GAB1317180.1"/>
    <property type="molecule type" value="Genomic_DNA"/>
</dbReference>
<dbReference type="RefSeq" id="XP_070918911.1">
    <property type="nucleotide sequence ID" value="XM_071062810.1"/>
</dbReference>
<dbReference type="PANTHER" id="PTHR11145:SF8">
    <property type="entry name" value="RE57120P"/>
    <property type="match status" value="1"/>
</dbReference>
<dbReference type="Pfam" id="PF02214">
    <property type="entry name" value="BTB_2"/>
    <property type="match status" value="1"/>
</dbReference>
<evidence type="ECO:0000313" key="2">
    <source>
        <dbReference type="EMBL" id="GAB1317180.1"/>
    </source>
</evidence>
<protein>
    <submittedName>
        <fullName evidence="2">BTB domain-containing protein</fullName>
    </submittedName>
</protein>
<organism evidence="2 3">
    <name type="scientific">Madurella fahalii</name>
    <dbReference type="NCBI Taxonomy" id="1157608"/>
    <lineage>
        <taxon>Eukaryota</taxon>
        <taxon>Fungi</taxon>
        <taxon>Dikarya</taxon>
        <taxon>Ascomycota</taxon>
        <taxon>Pezizomycotina</taxon>
        <taxon>Sordariomycetes</taxon>
        <taxon>Sordariomycetidae</taxon>
        <taxon>Sordariales</taxon>
        <taxon>Sordariales incertae sedis</taxon>
        <taxon>Madurella</taxon>
    </lineage>
</organism>
<proteinExistence type="predicted"/>
<name>A0ABQ0GHE2_9PEZI</name>
<keyword evidence="3" id="KW-1185">Reference proteome</keyword>
<comment type="caution">
    <text evidence="2">The sequence shown here is derived from an EMBL/GenBank/DDBJ whole genome shotgun (WGS) entry which is preliminary data.</text>
</comment>
<accession>A0ABQ0GHE2</accession>
<dbReference type="InterPro" id="IPR003131">
    <property type="entry name" value="T1-type_BTB"/>
</dbReference>
<gene>
    <name evidence="2" type="ORF">MFIFM68171_07390</name>
</gene>